<dbReference type="InterPro" id="IPR001128">
    <property type="entry name" value="Cyt_P450"/>
</dbReference>
<dbReference type="GO" id="GO:0006082">
    <property type="term" value="P:organic acid metabolic process"/>
    <property type="evidence" value="ECO:0007669"/>
    <property type="project" value="TreeGrafter"/>
</dbReference>
<evidence type="ECO:0000313" key="4">
    <source>
        <dbReference type="Proteomes" id="UP000095280"/>
    </source>
</evidence>
<dbReference type="Proteomes" id="UP000095280">
    <property type="component" value="Unplaced"/>
</dbReference>
<name>A0A1I8F872_9PLAT</name>
<dbReference type="Gene3D" id="1.10.630.10">
    <property type="entry name" value="Cytochrome P450"/>
    <property type="match status" value="1"/>
</dbReference>
<dbReference type="PANTHER" id="PTHR24300:SF403">
    <property type="entry name" value="CYTOCHROME P450 306A1"/>
    <property type="match status" value="1"/>
</dbReference>
<dbReference type="InterPro" id="IPR036396">
    <property type="entry name" value="Cyt_P450_sf"/>
</dbReference>
<organism evidence="4 5">
    <name type="scientific">Macrostomum lignano</name>
    <dbReference type="NCBI Taxonomy" id="282301"/>
    <lineage>
        <taxon>Eukaryota</taxon>
        <taxon>Metazoa</taxon>
        <taxon>Spiralia</taxon>
        <taxon>Lophotrochozoa</taxon>
        <taxon>Platyhelminthes</taxon>
        <taxon>Rhabditophora</taxon>
        <taxon>Macrostomorpha</taxon>
        <taxon>Macrostomida</taxon>
        <taxon>Macrostomidae</taxon>
        <taxon>Macrostomum</taxon>
    </lineage>
</organism>
<proteinExistence type="inferred from homology"/>
<comment type="similarity">
    <text evidence="1">Belongs to the cytochrome P450 family.</text>
</comment>
<dbReference type="PANTHER" id="PTHR24300">
    <property type="entry name" value="CYTOCHROME P450 508A4-RELATED"/>
    <property type="match status" value="1"/>
</dbReference>
<dbReference type="GO" id="GO:0005506">
    <property type="term" value="F:iron ion binding"/>
    <property type="evidence" value="ECO:0007669"/>
    <property type="project" value="InterPro"/>
</dbReference>
<reference evidence="5" key="1">
    <citation type="submission" date="2016-11" db="UniProtKB">
        <authorList>
            <consortium name="WormBaseParasite"/>
        </authorList>
    </citation>
    <scope>IDENTIFICATION</scope>
</reference>
<sequence length="521" mass="57217">LHKPNCNATAHRQLFADWAALDAGGHRLGFEFDVQQFDNVLGSYGDGSRGSRRAAYAAYCQLEASSRPAARACRGAAAGATALADALCLHLTMQKECQKYGDLCSFYLGGRLFVVVNSYPLMKEMLDDPGVFAGRPRLRLFEKMTRNCGIFLVEGKVWCHQRRLRPLREIGFSGSKAVGMIEDQLGAAATAAGRGSGGCAAVVKTLDTFLLAVNSVITEMTLGRRFHARRSRLQEGDQPDRGHAGVGHLRDRLLSVPGRREAAWTSYRCLRGSITAEAADAGWVRCAAHLPAAMRTIQRKRPRAEKAGDFADVQGSSSSSQCASSSTWPALTRTARSMEWLLLYMAFLSEVQDRVTETSSGLLVVQSRRSRIARTGQNCHIHQRCHRRDLQKSFAGLPSEFSIDLRWNDATFTVLPDPSDAIYHCVYGVTTEPSTGRNRTSSTLSTFLDGRRSYRSSPYSSVLIWRRSCVGESLGANGDCPCLHGHHCSGTGCGRARRVRQRRTTSSGNTWDHCECPEIIG</sequence>
<dbReference type="WBParaSite" id="maker-unitig_24277-snap-gene-0.4-mRNA-1">
    <property type="protein sequence ID" value="maker-unitig_24277-snap-gene-0.4-mRNA-1"/>
    <property type="gene ID" value="maker-unitig_24277-snap-gene-0.4"/>
</dbReference>
<dbReference type="InterPro" id="IPR002401">
    <property type="entry name" value="Cyt_P450_E_grp-I"/>
</dbReference>
<evidence type="ECO:0000313" key="5">
    <source>
        <dbReference type="WBParaSite" id="maker-unitig_24277-snap-gene-0.4-mRNA-1"/>
    </source>
</evidence>
<dbReference type="SUPFAM" id="SSF48264">
    <property type="entry name" value="Cytochrome P450"/>
    <property type="match status" value="1"/>
</dbReference>
<dbReference type="GO" id="GO:0020037">
    <property type="term" value="F:heme binding"/>
    <property type="evidence" value="ECO:0007669"/>
    <property type="project" value="InterPro"/>
</dbReference>
<keyword evidence="4" id="KW-1185">Reference proteome</keyword>
<evidence type="ECO:0000256" key="2">
    <source>
        <dbReference type="ARBA" id="ARBA00022723"/>
    </source>
</evidence>
<evidence type="ECO:0000256" key="1">
    <source>
        <dbReference type="ARBA" id="ARBA00010617"/>
    </source>
</evidence>
<dbReference type="GO" id="GO:0006805">
    <property type="term" value="P:xenobiotic metabolic process"/>
    <property type="evidence" value="ECO:0007669"/>
    <property type="project" value="TreeGrafter"/>
</dbReference>
<dbReference type="AlphaFoldDB" id="A0A1I8F872"/>
<evidence type="ECO:0000256" key="3">
    <source>
        <dbReference type="ARBA" id="ARBA00023004"/>
    </source>
</evidence>
<keyword evidence="3" id="KW-0408">Iron</keyword>
<protein>
    <submittedName>
        <fullName evidence="5">Cytochrome P450</fullName>
    </submittedName>
</protein>
<dbReference type="InterPro" id="IPR050182">
    <property type="entry name" value="Cytochrome_P450_fam2"/>
</dbReference>
<dbReference type="PRINTS" id="PR00463">
    <property type="entry name" value="EP450I"/>
</dbReference>
<dbReference type="GO" id="GO:0005737">
    <property type="term" value="C:cytoplasm"/>
    <property type="evidence" value="ECO:0007669"/>
    <property type="project" value="TreeGrafter"/>
</dbReference>
<dbReference type="Pfam" id="PF00067">
    <property type="entry name" value="p450"/>
    <property type="match status" value="1"/>
</dbReference>
<keyword evidence="2" id="KW-0479">Metal-binding</keyword>
<dbReference type="GO" id="GO:0008395">
    <property type="term" value="F:steroid hydroxylase activity"/>
    <property type="evidence" value="ECO:0007669"/>
    <property type="project" value="TreeGrafter"/>
</dbReference>
<dbReference type="GO" id="GO:0016712">
    <property type="term" value="F:oxidoreductase activity, acting on paired donors, with incorporation or reduction of molecular oxygen, reduced flavin or flavoprotein as one donor, and incorporation of one atom of oxygen"/>
    <property type="evidence" value="ECO:0007669"/>
    <property type="project" value="TreeGrafter"/>
</dbReference>
<accession>A0A1I8F872</accession>